<name>B6GBI5_9ACTN</name>
<dbReference type="PANTHER" id="PTHR42770">
    <property type="entry name" value="AMINO ACID TRANSPORTER-RELATED"/>
    <property type="match status" value="1"/>
</dbReference>
<comment type="subcellular location">
    <subcellularLocation>
        <location evidence="1">Cell membrane</location>
        <topology evidence="1">Multi-pass membrane protein</topology>
    </subcellularLocation>
</comment>
<feature type="compositionally biased region" description="Low complexity" evidence="6">
    <location>
        <begin position="299"/>
        <end position="312"/>
    </location>
</feature>
<dbReference type="eggNOG" id="COG0531">
    <property type="taxonomic scope" value="Bacteria"/>
</dbReference>
<dbReference type="InterPro" id="IPR050367">
    <property type="entry name" value="APC_superfamily"/>
</dbReference>
<dbReference type="Proteomes" id="UP000003560">
    <property type="component" value="Unassembled WGS sequence"/>
</dbReference>
<feature type="region of interest" description="Disordered" evidence="6">
    <location>
        <begin position="293"/>
        <end position="327"/>
    </location>
</feature>
<sequence>MDDSTAQSTGSTRGISLIGLIALVISSSIGSGVFALSTDISAAAAPGPALIAWLITGIGFMALATTFGRLSVVRPDLNGIVDYAREGFGPFVGFVSGWGYWLSIWIGNVAFGVMLVTAIGYFFPPFSSGLTAAGVAFISVLNWAIVLLVNRGVEEASALNAIVMVCKLVPIFAFILAMVVMFDPAVFAADFWGNLANNLSDPALAPGSVPTQIVNCFMVMMWVFVGMEGASALGHRARRKSDVSRATILGCTALVVIYVAASILPYGYLTREELMALGSPSMPYIFERVVGPPGEARSSRAGSSSRFSARGSPTPSWPRRPCTAWRA</sequence>
<organism evidence="8 9">
    <name type="scientific">Collinsella stercoris DSM 13279</name>
    <dbReference type="NCBI Taxonomy" id="445975"/>
    <lineage>
        <taxon>Bacteria</taxon>
        <taxon>Bacillati</taxon>
        <taxon>Actinomycetota</taxon>
        <taxon>Coriobacteriia</taxon>
        <taxon>Coriobacteriales</taxon>
        <taxon>Coriobacteriaceae</taxon>
        <taxon>Collinsella</taxon>
    </lineage>
</organism>
<dbReference type="HOGENOM" id="CLU_007946_1_1_11"/>
<evidence type="ECO:0000256" key="3">
    <source>
        <dbReference type="ARBA" id="ARBA00022692"/>
    </source>
</evidence>
<dbReference type="GO" id="GO:0005886">
    <property type="term" value="C:plasma membrane"/>
    <property type="evidence" value="ECO:0007669"/>
    <property type="project" value="UniProtKB-SubCell"/>
</dbReference>
<keyword evidence="4 7" id="KW-1133">Transmembrane helix</keyword>
<dbReference type="GO" id="GO:0022857">
    <property type="term" value="F:transmembrane transporter activity"/>
    <property type="evidence" value="ECO:0007669"/>
    <property type="project" value="InterPro"/>
</dbReference>
<dbReference type="AlphaFoldDB" id="B6GBI5"/>
<reference evidence="8 9" key="1">
    <citation type="submission" date="2008-10" db="EMBL/GenBank/DDBJ databases">
        <title>Draft genome sequence of Collinsella stercoris (DSM 13279).</title>
        <authorList>
            <person name="Sudarsanam P."/>
            <person name="Ley R."/>
            <person name="Guruge J."/>
            <person name="Turnbaugh P.J."/>
            <person name="Mahowald M."/>
            <person name="Liep D."/>
            <person name="Gordon J."/>
        </authorList>
    </citation>
    <scope>NUCLEOTIDE SEQUENCE [LARGE SCALE GENOMIC DNA]</scope>
    <source>
        <strain evidence="8 9">DSM 13279</strain>
    </source>
</reference>
<evidence type="ECO:0000313" key="9">
    <source>
        <dbReference type="Proteomes" id="UP000003560"/>
    </source>
</evidence>
<feature type="transmembrane region" description="Helical" evidence="7">
    <location>
        <begin position="17"/>
        <end position="38"/>
    </location>
</feature>
<evidence type="ECO:0000256" key="7">
    <source>
        <dbReference type="SAM" id="Phobius"/>
    </source>
</evidence>
<dbReference type="PANTHER" id="PTHR42770:SF4">
    <property type="entry name" value="ARGININE_ORNITHINE ANTIPORTER-RELATED"/>
    <property type="match status" value="1"/>
</dbReference>
<feature type="transmembrane region" description="Helical" evidence="7">
    <location>
        <begin position="50"/>
        <end position="70"/>
    </location>
</feature>
<feature type="transmembrane region" description="Helical" evidence="7">
    <location>
        <begin position="246"/>
        <end position="268"/>
    </location>
</feature>
<evidence type="ECO:0000256" key="2">
    <source>
        <dbReference type="ARBA" id="ARBA00022475"/>
    </source>
</evidence>
<dbReference type="Gene3D" id="1.20.1740.10">
    <property type="entry name" value="Amino acid/polyamine transporter I"/>
    <property type="match status" value="1"/>
</dbReference>
<evidence type="ECO:0000256" key="1">
    <source>
        <dbReference type="ARBA" id="ARBA00004651"/>
    </source>
</evidence>
<dbReference type="PIRSF" id="PIRSF006060">
    <property type="entry name" value="AA_transporter"/>
    <property type="match status" value="1"/>
</dbReference>
<gene>
    <name evidence="8" type="ORF">COLSTE_01444</name>
</gene>
<keyword evidence="9" id="KW-1185">Reference proteome</keyword>
<reference evidence="8 9" key="2">
    <citation type="submission" date="2008-10" db="EMBL/GenBank/DDBJ databases">
        <authorList>
            <person name="Fulton L."/>
            <person name="Clifton S."/>
            <person name="Fulton B."/>
            <person name="Xu J."/>
            <person name="Minx P."/>
            <person name="Pepin K.H."/>
            <person name="Johnson M."/>
            <person name="Thiruvilangam P."/>
            <person name="Bhonagiri V."/>
            <person name="Nash W.E."/>
            <person name="Mardis E.R."/>
            <person name="Wilson R.K."/>
        </authorList>
    </citation>
    <scope>NUCLEOTIDE SEQUENCE [LARGE SCALE GENOMIC DNA]</scope>
    <source>
        <strain evidence="8 9">DSM 13279</strain>
    </source>
</reference>
<proteinExistence type="predicted"/>
<dbReference type="Pfam" id="PF13520">
    <property type="entry name" value="AA_permease_2"/>
    <property type="match status" value="1"/>
</dbReference>
<accession>B6GBI5</accession>
<protein>
    <submittedName>
        <fullName evidence="8">Putative Arginine/ornithine antiporter</fullName>
    </submittedName>
</protein>
<feature type="transmembrane region" description="Helical" evidence="7">
    <location>
        <begin position="161"/>
        <end position="182"/>
    </location>
</feature>
<comment type="caution">
    <text evidence="8">The sequence shown here is derived from an EMBL/GenBank/DDBJ whole genome shotgun (WGS) entry which is preliminary data.</text>
</comment>
<keyword evidence="2" id="KW-1003">Cell membrane</keyword>
<keyword evidence="5 7" id="KW-0472">Membrane</keyword>
<dbReference type="EMBL" id="ABXJ01000077">
    <property type="protein sequence ID" value="EEA90338.1"/>
    <property type="molecule type" value="Genomic_DNA"/>
</dbReference>
<evidence type="ECO:0000256" key="5">
    <source>
        <dbReference type="ARBA" id="ARBA00023136"/>
    </source>
</evidence>
<evidence type="ECO:0000313" key="8">
    <source>
        <dbReference type="EMBL" id="EEA90338.1"/>
    </source>
</evidence>
<feature type="transmembrane region" description="Helical" evidence="7">
    <location>
        <begin position="129"/>
        <end position="149"/>
    </location>
</feature>
<feature type="transmembrane region" description="Helical" evidence="7">
    <location>
        <begin position="202"/>
        <end position="225"/>
    </location>
</feature>
<evidence type="ECO:0000256" key="4">
    <source>
        <dbReference type="ARBA" id="ARBA00022989"/>
    </source>
</evidence>
<feature type="transmembrane region" description="Helical" evidence="7">
    <location>
        <begin position="91"/>
        <end position="123"/>
    </location>
</feature>
<keyword evidence="3 7" id="KW-0812">Transmembrane</keyword>
<evidence type="ECO:0000256" key="6">
    <source>
        <dbReference type="SAM" id="MobiDB-lite"/>
    </source>
</evidence>
<dbReference type="STRING" id="445975.COLSTE_01444"/>
<dbReference type="InterPro" id="IPR002293">
    <property type="entry name" value="AA/rel_permease1"/>
</dbReference>